<dbReference type="NCBIfam" id="TIGR02532">
    <property type="entry name" value="IV_pilin_GFxxxE"/>
    <property type="match status" value="1"/>
</dbReference>
<evidence type="ECO:0000256" key="7">
    <source>
        <dbReference type="ARBA" id="ARBA00022692"/>
    </source>
</evidence>
<dbReference type="PANTHER" id="PTHR39583:SF2">
    <property type="entry name" value="TYPE II SECRETION SYSTEM PROTEIN J"/>
    <property type="match status" value="1"/>
</dbReference>
<dbReference type="InterPro" id="IPR010055">
    <property type="entry name" value="T2SS_protein-GspJ"/>
</dbReference>
<dbReference type="OrthoDB" id="9794345at2"/>
<evidence type="ECO:0000256" key="10">
    <source>
        <dbReference type="SAM" id="Phobius"/>
    </source>
</evidence>
<dbReference type="Proteomes" id="UP000023795">
    <property type="component" value="Unassembled WGS sequence"/>
</dbReference>
<gene>
    <name evidence="11" type="ORF">MOMA_08766</name>
</gene>
<keyword evidence="8 10" id="KW-1133">Transmembrane helix</keyword>
<evidence type="ECO:0000256" key="6">
    <source>
        <dbReference type="ARBA" id="ARBA00022519"/>
    </source>
</evidence>
<dbReference type="Pfam" id="PF07963">
    <property type="entry name" value="N_methyl"/>
    <property type="match status" value="1"/>
</dbReference>
<evidence type="ECO:0000313" key="11">
    <source>
        <dbReference type="EMBL" id="ELA08639.1"/>
    </source>
</evidence>
<dbReference type="GO" id="GO:0005886">
    <property type="term" value="C:plasma membrane"/>
    <property type="evidence" value="ECO:0007669"/>
    <property type="project" value="UniProtKB-SubCell"/>
</dbReference>
<keyword evidence="7 10" id="KW-0812">Transmembrane</keyword>
<evidence type="ECO:0000256" key="8">
    <source>
        <dbReference type="ARBA" id="ARBA00022989"/>
    </source>
</evidence>
<dbReference type="SUPFAM" id="SSF54523">
    <property type="entry name" value="Pili subunits"/>
    <property type="match status" value="1"/>
</dbReference>
<dbReference type="GO" id="GO:0015627">
    <property type="term" value="C:type II protein secretion system complex"/>
    <property type="evidence" value="ECO:0007669"/>
    <property type="project" value="InterPro"/>
</dbReference>
<reference evidence="11 12" key="1">
    <citation type="journal article" date="2013" name="Genome Announc.">
        <title>Genome Sequence of Moraxella macacae 0408225, a Novel Bacterial Species Isolated from a Cynomolgus Macaque with Epistaxis.</title>
        <authorList>
            <person name="Ladner J.T."/>
            <person name="Whitehouse C.A."/>
            <person name="Koroleva G.I."/>
            <person name="Palacios G.F."/>
        </authorList>
    </citation>
    <scope>NUCLEOTIDE SEQUENCE [LARGE SCALE GENOMIC DNA]</scope>
    <source>
        <strain evidence="11 12">0408225</strain>
    </source>
</reference>
<evidence type="ECO:0000256" key="2">
    <source>
        <dbReference type="ARBA" id="ARBA00011084"/>
    </source>
</evidence>
<sequence length="268" mass="30442">MQHSPTPNYQAMQGFTLIELLVAMLIFAMLALSGWQIMDSLSKTQQRTKIQVDQLSQLQYAYLQLFQDFSQVTSYVAIPSNQNLANQAQTITPTFSLNAQEVSFIRFANPDPRFNVSQALTKIRYVSQNNALVKQRSYDLHQNTANNHASQSVLLTEVKDIKWTAWSATDTPEIVNQFPDNQSIEFAQNRTNLYKNHQSNAQNQNNSQSNTAQKANDNLQDLTAYQQLPAGVVLSFTYHDEPIVWQFALTPKPPSHVKPINQNPKPKQ</sequence>
<protein>
    <recommendedName>
        <fullName evidence="3">Type II secretion system protein J</fullName>
    </recommendedName>
</protein>
<dbReference type="NCBIfam" id="TIGR01711">
    <property type="entry name" value="gspJ"/>
    <property type="match status" value="1"/>
</dbReference>
<proteinExistence type="inferred from homology"/>
<evidence type="ECO:0000256" key="1">
    <source>
        <dbReference type="ARBA" id="ARBA00004377"/>
    </source>
</evidence>
<dbReference type="InterPro" id="IPR051621">
    <property type="entry name" value="T2SS_protein_J"/>
</dbReference>
<keyword evidence="9 10" id="KW-0472">Membrane</keyword>
<dbReference type="RefSeq" id="WP_009502197.1">
    <property type="nucleotide sequence ID" value="NZ_ANIN01000002.1"/>
</dbReference>
<dbReference type="GO" id="GO:0015628">
    <property type="term" value="P:protein secretion by the type II secretion system"/>
    <property type="evidence" value="ECO:0007669"/>
    <property type="project" value="InterPro"/>
</dbReference>
<organism evidence="11 12">
    <name type="scientific">Moraxella macacae 0408225</name>
    <dbReference type="NCBI Taxonomy" id="1230338"/>
    <lineage>
        <taxon>Bacteria</taxon>
        <taxon>Pseudomonadati</taxon>
        <taxon>Pseudomonadota</taxon>
        <taxon>Gammaproteobacteria</taxon>
        <taxon>Moraxellales</taxon>
        <taxon>Moraxellaceae</taxon>
        <taxon>Moraxella</taxon>
    </lineage>
</organism>
<comment type="caution">
    <text evidence="11">The sequence shown here is derived from an EMBL/GenBank/DDBJ whole genome shotgun (WGS) entry which is preliminary data.</text>
</comment>
<keyword evidence="4" id="KW-1003">Cell membrane</keyword>
<dbReference type="Gene3D" id="3.10.610.10">
    <property type="entry name" value="GSPII I/J protein-like"/>
    <property type="match status" value="1"/>
</dbReference>
<evidence type="ECO:0000256" key="4">
    <source>
        <dbReference type="ARBA" id="ARBA00022475"/>
    </source>
</evidence>
<dbReference type="EMBL" id="ANIN01000002">
    <property type="protein sequence ID" value="ELA08639.1"/>
    <property type="molecule type" value="Genomic_DNA"/>
</dbReference>
<dbReference type="eggNOG" id="COG4795">
    <property type="taxonomic scope" value="Bacteria"/>
</dbReference>
<comment type="similarity">
    <text evidence="2">Belongs to the GSP J family.</text>
</comment>
<dbReference type="PANTHER" id="PTHR39583">
    <property type="entry name" value="TYPE II SECRETION SYSTEM PROTEIN J-RELATED"/>
    <property type="match status" value="1"/>
</dbReference>
<dbReference type="InterPro" id="IPR012902">
    <property type="entry name" value="N_methyl_site"/>
</dbReference>
<keyword evidence="6" id="KW-0997">Cell inner membrane</keyword>
<evidence type="ECO:0000313" key="12">
    <source>
        <dbReference type="Proteomes" id="UP000023795"/>
    </source>
</evidence>
<comment type="subcellular location">
    <subcellularLocation>
        <location evidence="1">Cell inner membrane</location>
        <topology evidence="1">Single-pass membrane protein</topology>
    </subcellularLocation>
</comment>
<dbReference type="InterPro" id="IPR045584">
    <property type="entry name" value="Pilin-like"/>
</dbReference>
<accession>L2F6F6</accession>
<keyword evidence="5" id="KW-0488">Methylation</keyword>
<evidence type="ECO:0000256" key="9">
    <source>
        <dbReference type="ARBA" id="ARBA00023136"/>
    </source>
</evidence>
<name>L2F6F6_9GAMM</name>
<dbReference type="PATRIC" id="fig|1230338.3.peg.1882"/>
<dbReference type="STRING" id="1230338.MOMA_08766"/>
<dbReference type="AlphaFoldDB" id="L2F6F6"/>
<keyword evidence="12" id="KW-1185">Reference proteome</keyword>
<dbReference type="PROSITE" id="PS00409">
    <property type="entry name" value="PROKAR_NTER_METHYL"/>
    <property type="match status" value="1"/>
</dbReference>
<evidence type="ECO:0000256" key="3">
    <source>
        <dbReference type="ARBA" id="ARBA00021539"/>
    </source>
</evidence>
<feature type="transmembrane region" description="Helical" evidence="10">
    <location>
        <begin position="20"/>
        <end position="38"/>
    </location>
</feature>
<evidence type="ECO:0000256" key="5">
    <source>
        <dbReference type="ARBA" id="ARBA00022481"/>
    </source>
</evidence>